<evidence type="ECO:0000313" key="3">
    <source>
        <dbReference type="EMBL" id="KNZ52825.1"/>
    </source>
</evidence>
<dbReference type="EMBL" id="LAVV01008431">
    <property type="protein sequence ID" value="KNZ52825.1"/>
    <property type="molecule type" value="Genomic_DNA"/>
</dbReference>
<name>A0A0L6UY80_9BASI</name>
<dbReference type="OrthoDB" id="783096at2759"/>
<feature type="compositionally biased region" description="Polar residues" evidence="1">
    <location>
        <begin position="51"/>
        <end position="62"/>
    </location>
</feature>
<dbReference type="Pfam" id="PF23153">
    <property type="entry name" value="Aip3p_Bud6_N"/>
    <property type="match status" value="1"/>
</dbReference>
<feature type="compositionally biased region" description="Low complexity" evidence="1">
    <location>
        <begin position="33"/>
        <end position="50"/>
    </location>
</feature>
<dbReference type="Proteomes" id="UP000037035">
    <property type="component" value="Unassembled WGS sequence"/>
</dbReference>
<evidence type="ECO:0000256" key="1">
    <source>
        <dbReference type="SAM" id="MobiDB-lite"/>
    </source>
</evidence>
<dbReference type="STRING" id="27349.A0A0L6UY80"/>
<comment type="caution">
    <text evidence="3">The sequence shown here is derived from an EMBL/GenBank/DDBJ whole genome shotgun (WGS) entry which is preliminary data.</text>
</comment>
<feature type="compositionally biased region" description="Polar residues" evidence="1">
    <location>
        <begin position="15"/>
        <end position="24"/>
    </location>
</feature>
<dbReference type="GO" id="GO:0051286">
    <property type="term" value="C:cell tip"/>
    <property type="evidence" value="ECO:0007669"/>
    <property type="project" value="TreeGrafter"/>
</dbReference>
<evidence type="ECO:0000313" key="4">
    <source>
        <dbReference type="Proteomes" id="UP000037035"/>
    </source>
</evidence>
<sequence>MSSPPIPYTHPRRNGSVSSNSNLGIANPPNPASGRASGSSQSTRSSTAVSNAPTSVNPFNSSHMESTVTRLLVATKQLLESLTDWSQGKIDEGGVSDIYVRLGNEFNAASLAFTKEGINMSDLNSVPDDLRTCLEAALSEEASPNTLDQHLPQIRQIVVHLLQGLKVKQAKWRAAKRQHESEASYTNRPGSTREHGNAPDRHPLPHPSIRSGPRSLNAPRSREDLRRVAVASTSSHNDHHRSQPSQATTPPPSIHSFSRCVGPSDLPINQKTNDGTPLSRSSYDNTLSCSSNR</sequence>
<feature type="domain" description="Aip3p/Bud6 N-terminal" evidence="2">
    <location>
        <begin position="65"/>
        <end position="173"/>
    </location>
</feature>
<dbReference type="PANTHER" id="PTHR22741:SF10">
    <property type="entry name" value="COILED-COIL DOMAIN-CONTAINING PROTEIN CG32809"/>
    <property type="match status" value="1"/>
</dbReference>
<dbReference type="InterPro" id="IPR051825">
    <property type="entry name" value="SRCIN1"/>
</dbReference>
<feature type="region of interest" description="Disordered" evidence="1">
    <location>
        <begin position="173"/>
        <end position="293"/>
    </location>
</feature>
<dbReference type="PANTHER" id="PTHR22741">
    <property type="entry name" value="P140CAP/SNIP-RELATED"/>
    <property type="match status" value="1"/>
</dbReference>
<proteinExistence type="predicted"/>
<dbReference type="InterPro" id="IPR056279">
    <property type="entry name" value="Aip3p_Bud6_N"/>
</dbReference>
<dbReference type="GO" id="GO:0005737">
    <property type="term" value="C:cytoplasm"/>
    <property type="evidence" value="ECO:0007669"/>
    <property type="project" value="TreeGrafter"/>
</dbReference>
<organism evidence="3 4">
    <name type="scientific">Puccinia sorghi</name>
    <dbReference type="NCBI Taxonomy" id="27349"/>
    <lineage>
        <taxon>Eukaryota</taxon>
        <taxon>Fungi</taxon>
        <taxon>Dikarya</taxon>
        <taxon>Basidiomycota</taxon>
        <taxon>Pucciniomycotina</taxon>
        <taxon>Pucciniomycetes</taxon>
        <taxon>Pucciniales</taxon>
        <taxon>Pucciniaceae</taxon>
        <taxon>Puccinia</taxon>
    </lineage>
</organism>
<feature type="region of interest" description="Disordered" evidence="1">
    <location>
        <begin position="1"/>
        <end position="62"/>
    </location>
</feature>
<dbReference type="GO" id="GO:0030010">
    <property type="term" value="P:establishment of cell polarity"/>
    <property type="evidence" value="ECO:0007669"/>
    <property type="project" value="TreeGrafter"/>
</dbReference>
<gene>
    <name evidence="3" type="ORF">VP01_3436g3</name>
</gene>
<protein>
    <recommendedName>
        <fullName evidence="2">Aip3p/Bud6 N-terminal domain-containing protein</fullName>
    </recommendedName>
</protein>
<evidence type="ECO:0000259" key="2">
    <source>
        <dbReference type="Pfam" id="PF23153"/>
    </source>
</evidence>
<dbReference type="VEuPathDB" id="FungiDB:VP01_3436g3"/>
<accession>A0A0L6UY80</accession>
<keyword evidence="4" id="KW-1185">Reference proteome</keyword>
<dbReference type="AlphaFoldDB" id="A0A0L6UY80"/>
<reference evidence="3 4" key="1">
    <citation type="submission" date="2015-08" db="EMBL/GenBank/DDBJ databases">
        <title>Next Generation Sequencing and Analysis of the Genome of Puccinia sorghi L Schw, the Causal Agent of Maize Common Rust.</title>
        <authorList>
            <person name="Rochi L."/>
            <person name="Burguener G."/>
            <person name="Darino M."/>
            <person name="Turjanski A."/>
            <person name="Kreff E."/>
            <person name="Dieguez M.J."/>
            <person name="Sacco F."/>
        </authorList>
    </citation>
    <scope>NUCLEOTIDE SEQUENCE [LARGE SCALE GENOMIC DNA]</scope>
    <source>
        <strain evidence="3 4">RO10H11247</strain>
    </source>
</reference>
<feature type="compositionally biased region" description="Basic and acidic residues" evidence="1">
    <location>
        <begin position="191"/>
        <end position="203"/>
    </location>
</feature>
<feature type="compositionally biased region" description="Polar residues" evidence="1">
    <location>
        <begin position="267"/>
        <end position="293"/>
    </location>
</feature>